<proteinExistence type="predicted"/>
<dbReference type="EMBL" id="CP120366">
    <property type="protein sequence ID" value="WHS96231.1"/>
    <property type="molecule type" value="Genomic_DNA"/>
</dbReference>
<organism evidence="1 2">
    <name type="scientific">Sinorhizobium kummerowiae</name>
    <dbReference type="NCBI Taxonomy" id="158892"/>
    <lineage>
        <taxon>Bacteria</taxon>
        <taxon>Pseudomonadati</taxon>
        <taxon>Pseudomonadota</taxon>
        <taxon>Alphaproteobacteria</taxon>
        <taxon>Hyphomicrobiales</taxon>
        <taxon>Rhizobiaceae</taxon>
        <taxon>Sinorhizobium/Ensifer group</taxon>
        <taxon>Sinorhizobium</taxon>
    </lineage>
</organism>
<keyword evidence="1" id="KW-0614">Plasmid</keyword>
<dbReference type="Proteomes" id="UP001233264">
    <property type="component" value="Plasmid pSkuCCBAU71714a"/>
</dbReference>
<geneLocation type="plasmid" evidence="1 2">
    <name>pSkuCCBAU71714a</name>
</geneLocation>
<gene>
    <name evidence="1" type="ORF">PZL22_005074</name>
</gene>
<evidence type="ECO:0000313" key="1">
    <source>
        <dbReference type="EMBL" id="WHS96231.1"/>
    </source>
</evidence>
<dbReference type="RefSeq" id="WP_127527232.1">
    <property type="nucleotide sequence ID" value="NZ_CP120366.1"/>
</dbReference>
<accession>A0ABY8TE89</accession>
<reference evidence="1 2" key="1">
    <citation type="submission" date="2023-03" db="EMBL/GenBank/DDBJ databases">
        <authorList>
            <person name="Menendez E."/>
            <person name="Kaur S."/>
            <person name="Flores-Felix J.D."/>
            <person name="diCenzo G.C."/>
            <person name="Peix A."/>
            <person name="Velazquez E."/>
        </authorList>
    </citation>
    <scope>NUCLEOTIDE SEQUENCE [LARGE SCALE GENOMIC DNA]</scope>
    <source>
        <strain evidence="1 2">CCBAU 71714</strain>
        <plasmid evidence="1 2">pSkuCCBAU71714a</plasmid>
    </source>
</reference>
<keyword evidence="2" id="KW-1185">Reference proteome</keyword>
<sequence>MLQSHDHTDAVLPAGVNLLDEVFTEILTEKGLCRDCEAAELIARTLFALFQSGVREKEVLRNLAMDYAELEVREKSC</sequence>
<evidence type="ECO:0000313" key="2">
    <source>
        <dbReference type="Proteomes" id="UP001233264"/>
    </source>
</evidence>
<name>A0ABY8TE89_9HYPH</name>
<protein>
    <submittedName>
        <fullName evidence="1">Uncharacterized protein</fullName>
    </submittedName>
</protein>